<reference evidence="7" key="1">
    <citation type="submission" date="2015-01" db="EMBL/GenBank/DDBJ databases">
        <title>Transcriptome Assembly of Fopius arisanus.</title>
        <authorList>
            <person name="Geib S."/>
        </authorList>
    </citation>
    <scope>NUCLEOTIDE SEQUENCE</scope>
</reference>
<reference evidence="9" key="2">
    <citation type="submission" date="2025-04" db="UniProtKB">
        <authorList>
            <consortium name="RefSeq"/>
        </authorList>
    </citation>
    <scope>IDENTIFICATION</scope>
    <source>
        <strain evidence="9">USDA-PBARC FA_bdor</strain>
        <tissue evidence="9">Whole organism</tissue>
    </source>
</reference>
<feature type="transmembrane region" description="Helical" evidence="5">
    <location>
        <begin position="140"/>
        <end position="161"/>
    </location>
</feature>
<keyword evidence="3 5" id="KW-1133">Transmembrane helix</keyword>
<evidence type="ECO:0000256" key="1">
    <source>
        <dbReference type="ARBA" id="ARBA00004141"/>
    </source>
</evidence>
<gene>
    <name evidence="7" type="primary">tbp</name>
    <name evidence="9" type="synonym">LOC105270834</name>
    <name evidence="7" type="ORF">g.33603</name>
</gene>
<dbReference type="GO" id="GO:0019991">
    <property type="term" value="P:septate junction assembly"/>
    <property type="evidence" value="ECO:0007669"/>
    <property type="project" value="InterPro"/>
</dbReference>
<dbReference type="EMBL" id="GBYB01011025">
    <property type="protein sequence ID" value="JAG80792.1"/>
    <property type="molecule type" value="Transcribed_RNA"/>
</dbReference>
<feature type="domain" description="MARVEL" evidence="6">
    <location>
        <begin position="22"/>
        <end position="160"/>
    </location>
</feature>
<comment type="subcellular location">
    <subcellularLocation>
        <location evidence="1">Membrane</location>
        <topology evidence="1">Multi-pass membrane protein</topology>
    </subcellularLocation>
</comment>
<dbReference type="Pfam" id="PF01284">
    <property type="entry name" value="MARVEL"/>
    <property type="match status" value="1"/>
</dbReference>
<dbReference type="RefSeq" id="XP_011310330.1">
    <property type="nucleotide sequence ID" value="XM_011312028.1"/>
</dbReference>
<evidence type="ECO:0000256" key="3">
    <source>
        <dbReference type="ARBA" id="ARBA00022989"/>
    </source>
</evidence>
<evidence type="ECO:0000259" key="6">
    <source>
        <dbReference type="Pfam" id="PF01284"/>
    </source>
</evidence>
<dbReference type="InterPro" id="IPR038976">
    <property type="entry name" value="Ssk"/>
</dbReference>
<dbReference type="GeneID" id="105270834"/>
<dbReference type="AlphaFoldDB" id="A0A0C9RR51"/>
<dbReference type="PANTHER" id="PTHR36692:SF2">
    <property type="entry name" value="GEO12064P1"/>
    <property type="match status" value="1"/>
</dbReference>
<evidence type="ECO:0000313" key="8">
    <source>
        <dbReference type="Proteomes" id="UP000694866"/>
    </source>
</evidence>
<keyword evidence="2 5" id="KW-0812">Transmembrane</keyword>
<dbReference type="Proteomes" id="UP000694866">
    <property type="component" value="Unplaced"/>
</dbReference>
<dbReference type="OrthoDB" id="8187586at2759"/>
<keyword evidence="4 5" id="KW-0472">Membrane</keyword>
<evidence type="ECO:0000256" key="5">
    <source>
        <dbReference type="SAM" id="Phobius"/>
    </source>
</evidence>
<sequence length="166" mass="18560">MAEESLPPTPVIKERQQSHALPLVIKIAEVLLEVLIIGLIVDPFNSQLKILNPAEKKLDDAGFVYTTVCGYLIINVIFIIGYFLGDRIPKRTSLIFSSVGACLHIAAASVMIRRWKRMTNSYIDYGMNNAVHSSKQYNDMLISASVFTFVNAVVFGVDVFITMRFT</sequence>
<feature type="transmembrane region" description="Helical" evidence="5">
    <location>
        <begin position="61"/>
        <end position="85"/>
    </location>
</feature>
<name>A0A0C9RR51_9HYME</name>
<proteinExistence type="predicted"/>
<dbReference type="PANTHER" id="PTHR36692">
    <property type="entry name" value="PROTEIN SNAKESKIN"/>
    <property type="match status" value="1"/>
</dbReference>
<organism evidence="7">
    <name type="scientific">Fopius arisanus</name>
    <dbReference type="NCBI Taxonomy" id="64838"/>
    <lineage>
        <taxon>Eukaryota</taxon>
        <taxon>Metazoa</taxon>
        <taxon>Ecdysozoa</taxon>
        <taxon>Arthropoda</taxon>
        <taxon>Hexapoda</taxon>
        <taxon>Insecta</taxon>
        <taxon>Pterygota</taxon>
        <taxon>Neoptera</taxon>
        <taxon>Endopterygota</taxon>
        <taxon>Hymenoptera</taxon>
        <taxon>Apocrita</taxon>
        <taxon>Ichneumonoidea</taxon>
        <taxon>Braconidae</taxon>
        <taxon>Opiinae</taxon>
        <taxon>Fopius</taxon>
    </lineage>
</organism>
<accession>A0A0C9RR51</accession>
<evidence type="ECO:0000313" key="7">
    <source>
        <dbReference type="EMBL" id="JAG80792.1"/>
    </source>
</evidence>
<dbReference type="KEGG" id="fas:105270834"/>
<evidence type="ECO:0000256" key="4">
    <source>
        <dbReference type="ARBA" id="ARBA00023136"/>
    </source>
</evidence>
<feature type="transmembrane region" description="Helical" evidence="5">
    <location>
        <begin position="92"/>
        <end position="112"/>
    </location>
</feature>
<dbReference type="InterPro" id="IPR008253">
    <property type="entry name" value="Marvel"/>
</dbReference>
<evidence type="ECO:0000313" key="9">
    <source>
        <dbReference type="RefSeq" id="XP_011310330.1"/>
    </source>
</evidence>
<evidence type="ECO:0000256" key="2">
    <source>
        <dbReference type="ARBA" id="ARBA00022692"/>
    </source>
</evidence>
<keyword evidence="8" id="KW-1185">Reference proteome</keyword>
<protein>
    <submittedName>
        <fullName evidence="7">Tbp protein</fullName>
    </submittedName>
</protein>
<accession>A0A9R1TJ15</accession>
<feature type="transmembrane region" description="Helical" evidence="5">
    <location>
        <begin position="20"/>
        <end position="41"/>
    </location>
</feature>
<dbReference type="GO" id="GO:0005886">
    <property type="term" value="C:plasma membrane"/>
    <property type="evidence" value="ECO:0007669"/>
    <property type="project" value="TreeGrafter"/>
</dbReference>